<dbReference type="InterPro" id="IPR011992">
    <property type="entry name" value="EF-hand-dom_pair"/>
</dbReference>
<evidence type="ECO:0000256" key="1">
    <source>
        <dbReference type="ARBA" id="ARBA00022837"/>
    </source>
</evidence>
<name>A0A9Q0L0K5_9MAGN</name>
<dbReference type="EMBL" id="JAMYWD010000002">
    <property type="protein sequence ID" value="KAJ4980081.1"/>
    <property type="molecule type" value="Genomic_DNA"/>
</dbReference>
<gene>
    <name evidence="3" type="ORF">NE237_010861</name>
</gene>
<organism evidence="3 4">
    <name type="scientific">Protea cynaroides</name>
    <dbReference type="NCBI Taxonomy" id="273540"/>
    <lineage>
        <taxon>Eukaryota</taxon>
        <taxon>Viridiplantae</taxon>
        <taxon>Streptophyta</taxon>
        <taxon>Embryophyta</taxon>
        <taxon>Tracheophyta</taxon>
        <taxon>Spermatophyta</taxon>
        <taxon>Magnoliopsida</taxon>
        <taxon>Proteales</taxon>
        <taxon>Proteaceae</taxon>
        <taxon>Protea</taxon>
    </lineage>
</organism>
<keyword evidence="1" id="KW-0106">Calcium</keyword>
<dbReference type="OrthoDB" id="186625at2759"/>
<reference evidence="3" key="1">
    <citation type="journal article" date="2023" name="Plant J.">
        <title>The genome of the king protea, Protea cynaroides.</title>
        <authorList>
            <person name="Chang J."/>
            <person name="Duong T.A."/>
            <person name="Schoeman C."/>
            <person name="Ma X."/>
            <person name="Roodt D."/>
            <person name="Barker N."/>
            <person name="Li Z."/>
            <person name="Van de Peer Y."/>
            <person name="Mizrachi E."/>
        </authorList>
    </citation>
    <scope>NUCLEOTIDE SEQUENCE</scope>
    <source>
        <tissue evidence="3">Young leaves</tissue>
    </source>
</reference>
<comment type="caution">
    <text evidence="3">The sequence shown here is derived from an EMBL/GenBank/DDBJ whole genome shotgun (WGS) entry which is preliminary data.</text>
</comment>
<dbReference type="SMART" id="SM00054">
    <property type="entry name" value="EFh"/>
    <property type="match status" value="2"/>
</dbReference>
<proteinExistence type="predicted"/>
<dbReference type="Pfam" id="PF13499">
    <property type="entry name" value="EF-hand_7"/>
    <property type="match status" value="1"/>
</dbReference>
<dbReference type="Gene3D" id="1.10.238.10">
    <property type="entry name" value="EF-hand"/>
    <property type="match status" value="1"/>
</dbReference>
<dbReference type="AlphaFoldDB" id="A0A9Q0L0K5"/>
<evidence type="ECO:0000259" key="2">
    <source>
        <dbReference type="PROSITE" id="PS50222"/>
    </source>
</evidence>
<dbReference type="PANTHER" id="PTHR34574:SF12">
    <property type="entry name" value="CALCIUM-BINDING EF HAND FAMILY PROTEIN"/>
    <property type="match status" value="1"/>
</dbReference>
<dbReference type="GO" id="GO:0005509">
    <property type="term" value="F:calcium ion binding"/>
    <property type="evidence" value="ECO:0007669"/>
    <property type="project" value="InterPro"/>
</dbReference>
<dbReference type="InterPro" id="IPR018247">
    <property type="entry name" value="EF_Hand_1_Ca_BS"/>
</dbReference>
<dbReference type="PROSITE" id="PS50222">
    <property type="entry name" value="EF_HAND_2"/>
    <property type="match status" value="2"/>
</dbReference>
<dbReference type="PROSITE" id="PS00018">
    <property type="entry name" value="EF_HAND_1"/>
    <property type="match status" value="2"/>
</dbReference>
<dbReference type="InterPro" id="IPR002048">
    <property type="entry name" value="EF_hand_dom"/>
</dbReference>
<evidence type="ECO:0000313" key="3">
    <source>
        <dbReference type="EMBL" id="KAJ4980081.1"/>
    </source>
</evidence>
<dbReference type="PANTHER" id="PTHR34574">
    <property type="entry name" value="CALCIUM-BINDING EF-HAND FAMILY PROTEIN-RELATED"/>
    <property type="match status" value="1"/>
</dbReference>
<sequence length="131" mass="14594">MSVTVLNGPTLTEFVEDKEAFEKCINEDFINLDTDGDGVLSRSELGKGFNCLLSLGNDLGTKEEIRTLYDIIFDKFDADRSGSVDRDEFRSEMKEIMLAMADGIGDLPVQVALERDSFLMKAAQRESAKTK</sequence>
<dbReference type="SUPFAM" id="SSF47473">
    <property type="entry name" value="EF-hand"/>
    <property type="match status" value="1"/>
</dbReference>
<feature type="domain" description="EF-hand" evidence="2">
    <location>
        <begin position="64"/>
        <end position="99"/>
    </location>
</feature>
<accession>A0A9Q0L0K5</accession>
<protein>
    <recommendedName>
        <fullName evidence="2">EF-hand domain-containing protein</fullName>
    </recommendedName>
</protein>
<dbReference type="Proteomes" id="UP001141806">
    <property type="component" value="Unassembled WGS sequence"/>
</dbReference>
<feature type="domain" description="EF-hand" evidence="2">
    <location>
        <begin position="20"/>
        <end position="55"/>
    </location>
</feature>
<keyword evidence="4" id="KW-1185">Reference proteome</keyword>
<evidence type="ECO:0000313" key="4">
    <source>
        <dbReference type="Proteomes" id="UP001141806"/>
    </source>
</evidence>